<comment type="function">
    <text evidence="4">Forms an intersubunit bridge (bridge B4) with the 23S rRNA of the 50S subunit in the ribosome.</text>
</comment>
<dbReference type="EMBL" id="CP025989">
    <property type="protein sequence ID" value="AWD33184.1"/>
    <property type="molecule type" value="Genomic_DNA"/>
</dbReference>
<dbReference type="NCBIfam" id="TIGR00952">
    <property type="entry name" value="S15_bact"/>
    <property type="match status" value="1"/>
</dbReference>
<evidence type="ECO:0000256" key="1">
    <source>
        <dbReference type="ARBA" id="ARBA00022980"/>
    </source>
</evidence>
<dbReference type="Proteomes" id="UP000244519">
    <property type="component" value="Chromosome"/>
</dbReference>
<dbReference type="Gene3D" id="1.10.287.10">
    <property type="entry name" value="S15/NS1, RNA-binding"/>
    <property type="match status" value="1"/>
</dbReference>
<dbReference type="GO" id="GO:0006412">
    <property type="term" value="P:translation"/>
    <property type="evidence" value="ECO:0007669"/>
    <property type="project" value="UniProtKB-UniRule"/>
</dbReference>
<dbReference type="Gene3D" id="6.10.250.3130">
    <property type="match status" value="1"/>
</dbReference>
<comment type="subunit">
    <text evidence="3 4">Part of the 30S ribosomal subunit. Forms a bridge to the 50S subunit in the 70S ribosome, contacting the 23S rRNA.</text>
</comment>
<keyword evidence="2 4" id="KW-0687">Ribonucleoprotein</keyword>
<evidence type="ECO:0000313" key="8">
    <source>
        <dbReference type="Proteomes" id="UP000244519"/>
    </source>
</evidence>
<dbReference type="InterPro" id="IPR005290">
    <property type="entry name" value="Ribosomal_uS15_bac-type"/>
</dbReference>
<evidence type="ECO:0000256" key="5">
    <source>
        <dbReference type="RuleBase" id="RU003919"/>
    </source>
</evidence>
<gene>
    <name evidence="4" type="primary">rpsO</name>
    <name evidence="7" type="ORF">Fsol_00387</name>
</gene>
<accession>A0A2U8BS52</accession>
<comment type="similarity">
    <text evidence="4 5">Belongs to the universal ribosomal protein uS15 family.</text>
</comment>
<dbReference type="PANTHER" id="PTHR23321">
    <property type="entry name" value="RIBOSOMAL PROTEIN S15, BACTERIAL AND ORGANELLAR"/>
    <property type="match status" value="1"/>
</dbReference>
<dbReference type="FunFam" id="1.10.287.10:FF:000002">
    <property type="entry name" value="30S ribosomal protein S15"/>
    <property type="match status" value="1"/>
</dbReference>
<dbReference type="GO" id="GO:0003735">
    <property type="term" value="F:structural constituent of ribosome"/>
    <property type="evidence" value="ECO:0007669"/>
    <property type="project" value="InterPro"/>
</dbReference>
<dbReference type="GO" id="GO:0022627">
    <property type="term" value="C:cytosolic small ribosomal subunit"/>
    <property type="evidence" value="ECO:0007669"/>
    <property type="project" value="TreeGrafter"/>
</dbReference>
<evidence type="ECO:0000256" key="2">
    <source>
        <dbReference type="ARBA" id="ARBA00023274"/>
    </source>
</evidence>
<dbReference type="PANTHER" id="PTHR23321:SF26">
    <property type="entry name" value="SMALL RIBOSOMAL SUBUNIT PROTEIN US15M"/>
    <property type="match status" value="1"/>
</dbReference>
<evidence type="ECO:0000256" key="6">
    <source>
        <dbReference type="RuleBase" id="RU004524"/>
    </source>
</evidence>
<dbReference type="CDD" id="cd00353">
    <property type="entry name" value="Ribosomal_S15p_S13e"/>
    <property type="match status" value="1"/>
</dbReference>
<keyword evidence="8" id="KW-1185">Reference proteome</keyword>
<dbReference type="SMART" id="SM01387">
    <property type="entry name" value="Ribosomal_S15"/>
    <property type="match status" value="1"/>
</dbReference>
<name>A0A2U8BS52_9RICK</name>
<comment type="function">
    <text evidence="4 6">One of the primary rRNA binding proteins, it binds directly to 16S rRNA where it helps nucleate assembly of the platform of the 30S subunit by binding and bridging several RNA helices of the 16S rRNA.</text>
</comment>
<dbReference type="AlphaFoldDB" id="A0A2U8BS52"/>
<dbReference type="InterPro" id="IPR009068">
    <property type="entry name" value="uS15_NS1_RNA-bd_sf"/>
</dbReference>
<organism evidence="7 8">
    <name type="scientific">Candidatus Fokinia solitaria</name>
    <dbReference type="NCBI Taxonomy" id="1802984"/>
    <lineage>
        <taxon>Bacteria</taxon>
        <taxon>Pseudomonadati</taxon>
        <taxon>Pseudomonadota</taxon>
        <taxon>Alphaproteobacteria</taxon>
        <taxon>Rickettsiales</taxon>
        <taxon>Candidatus Midichloriaceae</taxon>
        <taxon>Candidatus Fokinia</taxon>
    </lineage>
</organism>
<dbReference type="Pfam" id="PF00312">
    <property type="entry name" value="Ribosomal_S15"/>
    <property type="match status" value="1"/>
</dbReference>
<dbReference type="HAMAP" id="MF_01343_B">
    <property type="entry name" value="Ribosomal_uS15_B"/>
    <property type="match status" value="1"/>
</dbReference>
<keyword evidence="4 6" id="KW-0699">rRNA-binding</keyword>
<evidence type="ECO:0000256" key="3">
    <source>
        <dbReference type="ARBA" id="ARBA00064542"/>
    </source>
</evidence>
<evidence type="ECO:0000313" key="7">
    <source>
        <dbReference type="EMBL" id="AWD33184.1"/>
    </source>
</evidence>
<dbReference type="RefSeq" id="WP_108673213.1">
    <property type="nucleotide sequence ID" value="NZ_CP025989.1"/>
</dbReference>
<proteinExistence type="inferred from homology"/>
<keyword evidence="4 6" id="KW-0694">RNA-binding</keyword>
<dbReference type="PROSITE" id="PS00362">
    <property type="entry name" value="RIBOSOMAL_S15"/>
    <property type="match status" value="1"/>
</dbReference>
<evidence type="ECO:0000256" key="4">
    <source>
        <dbReference type="HAMAP-Rule" id="MF_01343"/>
    </source>
</evidence>
<sequence length="87" mass="10263">MDTQKKREIVQQYRLSENDTGSPEVQCALFTAKIQSIIEHLHTAKKDFSSRRGLVMLVNSRRRLLQYLKRKSSIRYSELIKKLGIRK</sequence>
<dbReference type="SUPFAM" id="SSF47060">
    <property type="entry name" value="S15/NS1 RNA-binding domain"/>
    <property type="match status" value="1"/>
</dbReference>
<dbReference type="KEGG" id="fso:Fsol_00387"/>
<keyword evidence="1 4" id="KW-0689">Ribosomal protein</keyword>
<dbReference type="GO" id="GO:0019843">
    <property type="term" value="F:rRNA binding"/>
    <property type="evidence" value="ECO:0007669"/>
    <property type="project" value="UniProtKB-UniRule"/>
</dbReference>
<dbReference type="InterPro" id="IPR000589">
    <property type="entry name" value="Ribosomal_uS15"/>
</dbReference>
<reference evidence="7 8" key="1">
    <citation type="journal article" date="2018" name="Genome Biol. Evol.">
        <title>The Genome Sequence of "Candidatus Fokinia solitaria": Insights on Reductive Evolution in Rickettsiales.</title>
        <authorList>
            <person name="Floriano A.M."/>
            <person name="Castelli M."/>
            <person name="Krenek S."/>
            <person name="Berendonk T.U."/>
            <person name="Bazzocchi C."/>
            <person name="Petroni G."/>
            <person name="Sassera D."/>
        </authorList>
    </citation>
    <scope>NUCLEOTIDE SEQUENCE [LARGE SCALE GENOMIC DNA]</scope>
    <source>
        <strain evidence="7">Rio ETE_ALG 3VII</strain>
    </source>
</reference>
<protein>
    <recommendedName>
        <fullName evidence="4">Small ribosomal subunit protein uS15</fullName>
    </recommendedName>
</protein>
<dbReference type="OrthoDB" id="9799262at2"/>